<sequence length="120" mass="13877">MAENADLFALLAEMKKSMEKGQEEMKEELKKEMKKEEIKNLIRAEEEEMRAHVGSQVEELKEHVNRSIGKVEEDVQGVETGIDEIQKEFSVLEQRISDLEIKPNMIPASPELMYSILMIK</sequence>
<reference evidence="2 3" key="1">
    <citation type="journal article" date="2019" name="Sci. Rep.">
        <title>Orb-weaving spider Araneus ventricosus genome elucidates the spidroin gene catalogue.</title>
        <authorList>
            <person name="Kono N."/>
            <person name="Nakamura H."/>
            <person name="Ohtoshi R."/>
            <person name="Moran D.A.P."/>
            <person name="Shinohara A."/>
            <person name="Yoshida Y."/>
            <person name="Fujiwara M."/>
            <person name="Mori M."/>
            <person name="Tomita M."/>
            <person name="Arakawa K."/>
        </authorList>
    </citation>
    <scope>NUCLEOTIDE SEQUENCE [LARGE SCALE GENOMIC DNA]</scope>
</reference>
<keyword evidence="1" id="KW-0175">Coiled coil</keyword>
<protein>
    <submittedName>
        <fullName evidence="2">Uncharacterized protein</fullName>
    </submittedName>
</protein>
<proteinExistence type="predicted"/>
<evidence type="ECO:0000256" key="1">
    <source>
        <dbReference type="SAM" id="Coils"/>
    </source>
</evidence>
<name>A0A4Y2DCD5_ARAVE</name>
<feature type="coiled-coil region" evidence="1">
    <location>
        <begin position="11"/>
        <end position="39"/>
    </location>
</feature>
<keyword evidence="3" id="KW-1185">Reference proteome</keyword>
<dbReference type="SUPFAM" id="SSF58113">
    <property type="entry name" value="Apolipoprotein A-I"/>
    <property type="match status" value="1"/>
</dbReference>
<evidence type="ECO:0000313" key="3">
    <source>
        <dbReference type="Proteomes" id="UP000499080"/>
    </source>
</evidence>
<comment type="caution">
    <text evidence="2">The sequence shown here is derived from an EMBL/GenBank/DDBJ whole genome shotgun (WGS) entry which is preliminary data.</text>
</comment>
<dbReference type="AlphaFoldDB" id="A0A4Y2DCD5"/>
<dbReference type="EMBL" id="BGPR01000333">
    <property type="protein sequence ID" value="GBM13756.1"/>
    <property type="molecule type" value="Genomic_DNA"/>
</dbReference>
<accession>A0A4Y2DCD5</accession>
<evidence type="ECO:0000313" key="2">
    <source>
        <dbReference type="EMBL" id="GBM13756.1"/>
    </source>
</evidence>
<organism evidence="2 3">
    <name type="scientific">Araneus ventricosus</name>
    <name type="common">Orbweaver spider</name>
    <name type="synonym">Epeira ventricosa</name>
    <dbReference type="NCBI Taxonomy" id="182803"/>
    <lineage>
        <taxon>Eukaryota</taxon>
        <taxon>Metazoa</taxon>
        <taxon>Ecdysozoa</taxon>
        <taxon>Arthropoda</taxon>
        <taxon>Chelicerata</taxon>
        <taxon>Arachnida</taxon>
        <taxon>Araneae</taxon>
        <taxon>Araneomorphae</taxon>
        <taxon>Entelegynae</taxon>
        <taxon>Araneoidea</taxon>
        <taxon>Araneidae</taxon>
        <taxon>Araneus</taxon>
    </lineage>
</organism>
<dbReference type="OrthoDB" id="6778980at2759"/>
<gene>
    <name evidence="2" type="ORF">AVEN_90019_1</name>
</gene>
<dbReference type="Proteomes" id="UP000499080">
    <property type="component" value="Unassembled WGS sequence"/>
</dbReference>